<gene>
    <name evidence="2" type="ORF">GCM10009431_25790</name>
</gene>
<evidence type="ECO:0000313" key="2">
    <source>
        <dbReference type="EMBL" id="GAA0747893.1"/>
    </source>
</evidence>
<dbReference type="PANTHER" id="PTHR45947:SF3">
    <property type="entry name" value="SULFOQUINOVOSYL TRANSFERASE SQD2"/>
    <property type="match status" value="1"/>
</dbReference>
<dbReference type="EMBL" id="BAAAGF010000004">
    <property type="protein sequence ID" value="GAA0747893.1"/>
    <property type="molecule type" value="Genomic_DNA"/>
</dbReference>
<dbReference type="Proteomes" id="UP001500736">
    <property type="component" value="Unassembled WGS sequence"/>
</dbReference>
<dbReference type="RefSeq" id="WP_343798891.1">
    <property type="nucleotide sequence ID" value="NZ_BAAAGF010000004.1"/>
</dbReference>
<protein>
    <submittedName>
        <fullName evidence="2">Glycosyltransferase family 4 protein</fullName>
    </submittedName>
</protein>
<evidence type="ECO:0000313" key="3">
    <source>
        <dbReference type="Proteomes" id="UP001500736"/>
    </source>
</evidence>
<comment type="caution">
    <text evidence="2">The sequence shown here is derived from an EMBL/GenBank/DDBJ whole genome shotgun (WGS) entry which is preliminary data.</text>
</comment>
<dbReference type="PANTHER" id="PTHR45947">
    <property type="entry name" value="SULFOQUINOVOSYL TRANSFERASE SQD2"/>
    <property type="match status" value="1"/>
</dbReference>
<feature type="domain" description="Glycosyltransferase subfamily 4-like N-terminal" evidence="1">
    <location>
        <begin position="18"/>
        <end position="168"/>
    </location>
</feature>
<dbReference type="Pfam" id="PF13692">
    <property type="entry name" value="Glyco_trans_1_4"/>
    <property type="match status" value="1"/>
</dbReference>
<dbReference type="InterPro" id="IPR028098">
    <property type="entry name" value="Glyco_trans_4-like_N"/>
</dbReference>
<dbReference type="Gene3D" id="3.40.50.2000">
    <property type="entry name" value="Glycogen Phosphorylase B"/>
    <property type="match status" value="2"/>
</dbReference>
<name>A0ABN1JW61_9FLAO</name>
<evidence type="ECO:0000259" key="1">
    <source>
        <dbReference type="Pfam" id="PF13439"/>
    </source>
</evidence>
<organism evidence="2 3">
    <name type="scientific">Gaetbulibacter jejuensis</name>
    <dbReference type="NCBI Taxonomy" id="584607"/>
    <lineage>
        <taxon>Bacteria</taxon>
        <taxon>Pseudomonadati</taxon>
        <taxon>Bacteroidota</taxon>
        <taxon>Flavobacteriia</taxon>
        <taxon>Flavobacteriales</taxon>
        <taxon>Flavobacteriaceae</taxon>
        <taxon>Gaetbulibacter</taxon>
    </lineage>
</organism>
<dbReference type="Pfam" id="PF13439">
    <property type="entry name" value="Glyco_transf_4"/>
    <property type="match status" value="1"/>
</dbReference>
<reference evidence="2 3" key="1">
    <citation type="journal article" date="2019" name="Int. J. Syst. Evol. Microbiol.">
        <title>The Global Catalogue of Microorganisms (GCM) 10K type strain sequencing project: providing services to taxonomists for standard genome sequencing and annotation.</title>
        <authorList>
            <consortium name="The Broad Institute Genomics Platform"/>
            <consortium name="The Broad Institute Genome Sequencing Center for Infectious Disease"/>
            <person name="Wu L."/>
            <person name="Ma J."/>
        </authorList>
    </citation>
    <scope>NUCLEOTIDE SEQUENCE [LARGE SCALE GENOMIC DNA]</scope>
    <source>
        <strain evidence="2 3">JCM 15976</strain>
    </source>
</reference>
<dbReference type="InterPro" id="IPR050194">
    <property type="entry name" value="Glycosyltransferase_grp1"/>
</dbReference>
<sequence>MTKRIKILFTIPNFDTAGSGRVVYDLIAGLDRTRFAPEICCFHGKGAYFETIKSLGVPIHFFEFTAPYRPFLSLPFRVWRIARFFKQHQFDVIHSWHWSSDFTEPLAARLAGVPFVYTKKAMGWGNRAWRWRSQLSRKIIAINTDMQPQFFSAMAEKVCYIPLGVAVDYFKPLPKRYTTPEGLVFSDTDFVVVTVANLVPVKGIEVLLEAVGMLDDARVKVLVVGSTESAYARALQDQYASEQVHFVGKQLDVRPYLAVADVFVLPTLSIGEGLPVALLEAMSSKRIAIGSKVSGIKDVLRLRTDLLFEAGQVSDLSSKIKRILEMSHKERGVLQKQMRLITLEDFKIESFVENHEKLYTLISK</sequence>
<keyword evidence="3" id="KW-1185">Reference proteome</keyword>
<accession>A0ABN1JW61</accession>
<proteinExistence type="predicted"/>
<dbReference type="SUPFAM" id="SSF53756">
    <property type="entry name" value="UDP-Glycosyltransferase/glycogen phosphorylase"/>
    <property type="match status" value="1"/>
</dbReference>